<comment type="catalytic activity">
    <reaction evidence="1">
        <text>(S)-3-amino-2-methylpropanoate + 2-oxoglutarate = 2-methyl-3-oxopropanoate + L-glutamate</text>
        <dbReference type="Rhea" id="RHEA:13993"/>
        <dbReference type="ChEBI" id="CHEBI:16810"/>
        <dbReference type="ChEBI" id="CHEBI:29985"/>
        <dbReference type="ChEBI" id="CHEBI:57700"/>
        <dbReference type="ChEBI" id="CHEBI:58655"/>
        <dbReference type="EC" id="2.6.1.22"/>
    </reaction>
</comment>
<evidence type="ECO:0000256" key="11">
    <source>
        <dbReference type="ARBA" id="ARBA00030204"/>
    </source>
</evidence>
<dbReference type="STRING" id="1619308.B5808_07620"/>
<evidence type="ECO:0000256" key="2">
    <source>
        <dbReference type="ARBA" id="ARBA00001933"/>
    </source>
</evidence>
<gene>
    <name evidence="17" type="ORF">B5808_07620</name>
</gene>
<comment type="pathway">
    <text evidence="3">Amino-acid degradation; 4-aminobutanoate degradation.</text>
</comment>
<evidence type="ECO:0000256" key="9">
    <source>
        <dbReference type="ARBA" id="ARBA00022898"/>
    </source>
</evidence>
<evidence type="ECO:0000256" key="14">
    <source>
        <dbReference type="ARBA" id="ARBA00048021"/>
    </source>
</evidence>
<dbReference type="FunFam" id="3.40.640.10:FF:000013">
    <property type="entry name" value="4-aminobutyrate aminotransferase"/>
    <property type="match status" value="1"/>
</dbReference>
<dbReference type="EC" id="2.6.1.19" evidence="6"/>
<dbReference type="InterPro" id="IPR049704">
    <property type="entry name" value="Aminotrans_3_PPA_site"/>
</dbReference>
<proteinExistence type="inferred from homology"/>
<dbReference type="SUPFAM" id="SSF53383">
    <property type="entry name" value="PLP-dependent transferases"/>
    <property type="match status" value="1"/>
</dbReference>
<dbReference type="NCBIfam" id="TIGR00700">
    <property type="entry name" value="GABAtrnsam"/>
    <property type="match status" value="1"/>
</dbReference>
<dbReference type="RefSeq" id="WP_085019225.1">
    <property type="nucleotide sequence ID" value="NZ_BMHD01000001.1"/>
</dbReference>
<evidence type="ECO:0000256" key="4">
    <source>
        <dbReference type="ARBA" id="ARBA00008954"/>
    </source>
</evidence>
<sequence length="454" mass="47042">MTDTIEAPVAAVTQERKIVTAVPGPRSQELHARRLAVVPPGVGAALPIYVAKAAGAILVDVDGNQFIDLGAGIGVTTVGHAEEHVVAAAAAQLQDVIHTLFTVTPYEEYVRVAELLAEKTPGDFAKRTVLVNSGAEAVENGVKIARKHTGRSGVAVLDHAYHGRTNLTMAMNYKAMPYGAGFGPLGGSVHRAPNSYPYHDGLSGAEAAARTIGYLEKTVGAADLACLVVEPIQGEGGFVVPAEGYLPALQEWCTENGIVFIADEIQSGMARTGRWFASEHFGLVPDMVLSAKGIAGGLPLAGVTGRAEIMDSAQPGGLGGTFGGNPVAAAAAIAVFEQIDAGNLLAEADRIERVLKSRLGALQERHEIIGDIRGIGAMVAIELVKPGTSETTREPNPDAVNALVAHAAAHGVLILNAGTYGNVLRFLPSLAATDALLNDALDVLEEGFAALDRA</sequence>
<organism evidence="17 18">
    <name type="scientific">Cnuibacter physcomitrellae</name>
    <dbReference type="NCBI Taxonomy" id="1619308"/>
    <lineage>
        <taxon>Bacteria</taxon>
        <taxon>Bacillati</taxon>
        <taxon>Actinomycetota</taxon>
        <taxon>Actinomycetes</taxon>
        <taxon>Micrococcales</taxon>
        <taxon>Microbacteriaceae</taxon>
        <taxon>Cnuibacter</taxon>
    </lineage>
</organism>
<accession>A0A1X9LIX2</accession>
<dbReference type="CDD" id="cd00610">
    <property type="entry name" value="OAT_like"/>
    <property type="match status" value="1"/>
</dbReference>
<evidence type="ECO:0000256" key="5">
    <source>
        <dbReference type="ARBA" id="ARBA00012876"/>
    </source>
</evidence>
<dbReference type="GO" id="GO:0030170">
    <property type="term" value="F:pyridoxal phosphate binding"/>
    <property type="evidence" value="ECO:0007669"/>
    <property type="project" value="InterPro"/>
</dbReference>
<dbReference type="GO" id="GO:0047298">
    <property type="term" value="F:(S)-3-amino-2-methylpropionate transaminase activity"/>
    <property type="evidence" value="ECO:0007669"/>
    <property type="project" value="UniProtKB-EC"/>
</dbReference>
<evidence type="ECO:0000256" key="8">
    <source>
        <dbReference type="ARBA" id="ARBA00022679"/>
    </source>
</evidence>
<reference evidence="17 18" key="1">
    <citation type="submission" date="2017-04" db="EMBL/GenBank/DDBJ databases">
        <authorList>
            <person name="Afonso C.L."/>
            <person name="Miller P.J."/>
            <person name="Scott M.A."/>
            <person name="Spackman E."/>
            <person name="Goraichik I."/>
            <person name="Dimitrov K.M."/>
            <person name="Suarez D.L."/>
            <person name="Swayne D.E."/>
        </authorList>
    </citation>
    <scope>NUCLEOTIDE SEQUENCE [LARGE SCALE GENOMIC DNA]</scope>
    <source>
        <strain evidence="18">XA(T)</strain>
    </source>
</reference>
<dbReference type="EC" id="2.6.1.22" evidence="5"/>
<evidence type="ECO:0000313" key="18">
    <source>
        <dbReference type="Proteomes" id="UP000192775"/>
    </source>
</evidence>
<evidence type="ECO:0000256" key="12">
    <source>
        <dbReference type="ARBA" id="ARBA00030857"/>
    </source>
</evidence>
<dbReference type="Gene3D" id="3.40.640.10">
    <property type="entry name" value="Type I PLP-dependent aspartate aminotransferase-like (Major domain)"/>
    <property type="match status" value="1"/>
</dbReference>
<evidence type="ECO:0000256" key="10">
    <source>
        <dbReference type="ARBA" id="ARBA00029760"/>
    </source>
</evidence>
<dbReference type="InterPro" id="IPR050103">
    <property type="entry name" value="Class-III_PLP-dep_AT"/>
</dbReference>
<dbReference type="InterPro" id="IPR015424">
    <property type="entry name" value="PyrdxlP-dep_Trfase"/>
</dbReference>
<dbReference type="InterPro" id="IPR015421">
    <property type="entry name" value="PyrdxlP-dep_Trfase_major"/>
</dbReference>
<evidence type="ECO:0000256" key="7">
    <source>
        <dbReference type="ARBA" id="ARBA00022576"/>
    </source>
</evidence>
<comment type="catalytic activity">
    <reaction evidence="14">
        <text>4-aminobutanoate + 2-oxoglutarate = succinate semialdehyde + L-glutamate</text>
        <dbReference type="Rhea" id="RHEA:23352"/>
        <dbReference type="ChEBI" id="CHEBI:16810"/>
        <dbReference type="ChEBI" id="CHEBI:29985"/>
        <dbReference type="ChEBI" id="CHEBI:57706"/>
        <dbReference type="ChEBI" id="CHEBI:59888"/>
        <dbReference type="EC" id="2.6.1.19"/>
    </reaction>
</comment>
<dbReference type="Proteomes" id="UP000192775">
    <property type="component" value="Chromosome"/>
</dbReference>
<dbReference type="PIRSF" id="PIRSF000521">
    <property type="entry name" value="Transaminase_4ab_Lys_Orn"/>
    <property type="match status" value="1"/>
</dbReference>
<evidence type="ECO:0000256" key="16">
    <source>
        <dbReference type="RuleBase" id="RU003560"/>
    </source>
</evidence>
<dbReference type="InterPro" id="IPR005814">
    <property type="entry name" value="Aminotrans_3"/>
</dbReference>
<evidence type="ECO:0000256" key="3">
    <source>
        <dbReference type="ARBA" id="ARBA00005176"/>
    </source>
</evidence>
<keyword evidence="9 16" id="KW-0663">Pyridoxal phosphate</keyword>
<dbReference type="GO" id="GO:0034386">
    <property type="term" value="F:4-aminobutyrate:2-oxoglutarate transaminase activity"/>
    <property type="evidence" value="ECO:0007669"/>
    <property type="project" value="UniProtKB-EC"/>
</dbReference>
<comment type="similarity">
    <text evidence="4 16">Belongs to the class-III pyridoxal-phosphate-dependent aminotransferase family.</text>
</comment>
<evidence type="ECO:0000256" key="6">
    <source>
        <dbReference type="ARBA" id="ARBA00012912"/>
    </source>
</evidence>
<keyword evidence="7" id="KW-0032">Aminotransferase</keyword>
<keyword evidence="18" id="KW-1185">Reference proteome</keyword>
<dbReference type="InterPro" id="IPR015422">
    <property type="entry name" value="PyrdxlP-dep_Trfase_small"/>
</dbReference>
<dbReference type="PANTHER" id="PTHR11986">
    <property type="entry name" value="AMINOTRANSFERASE CLASS III"/>
    <property type="match status" value="1"/>
</dbReference>
<dbReference type="AlphaFoldDB" id="A0A1X9LIX2"/>
<evidence type="ECO:0000256" key="13">
    <source>
        <dbReference type="ARBA" id="ARBA00031787"/>
    </source>
</evidence>
<dbReference type="EMBL" id="CP020715">
    <property type="protein sequence ID" value="ARJ05087.1"/>
    <property type="molecule type" value="Genomic_DNA"/>
</dbReference>
<dbReference type="GO" id="GO:0042802">
    <property type="term" value="F:identical protein binding"/>
    <property type="evidence" value="ECO:0007669"/>
    <property type="project" value="TreeGrafter"/>
</dbReference>
<name>A0A1X9LIX2_9MICO</name>
<dbReference type="Pfam" id="PF00202">
    <property type="entry name" value="Aminotran_3"/>
    <property type="match status" value="1"/>
</dbReference>
<dbReference type="GO" id="GO:0009448">
    <property type="term" value="P:gamma-aminobutyric acid metabolic process"/>
    <property type="evidence" value="ECO:0007669"/>
    <property type="project" value="InterPro"/>
</dbReference>
<evidence type="ECO:0000256" key="15">
    <source>
        <dbReference type="ARBA" id="ARBA00050054"/>
    </source>
</evidence>
<evidence type="ECO:0000256" key="1">
    <source>
        <dbReference type="ARBA" id="ARBA00001750"/>
    </source>
</evidence>
<protein>
    <recommendedName>
        <fullName evidence="12">(S)-3-amino-2-methylpropionate transaminase</fullName>
        <ecNumber evidence="6">2.6.1.19</ecNumber>
        <ecNumber evidence="5">2.6.1.22</ecNumber>
    </recommendedName>
    <alternativeName>
        <fullName evidence="13">GABA aminotransferase</fullName>
    </alternativeName>
    <alternativeName>
        <fullName evidence="11">Gamma-amino-N-butyrate transaminase</fullName>
    </alternativeName>
    <alternativeName>
        <fullName evidence="15">Glutamate:succinic semialdehyde transaminase</fullName>
    </alternativeName>
    <alternativeName>
        <fullName evidence="10">L-AIBAT</fullName>
    </alternativeName>
</protein>
<dbReference type="PANTHER" id="PTHR11986:SF58">
    <property type="entry name" value="LEUCINE_METHIONINE RACEMASE"/>
    <property type="match status" value="1"/>
</dbReference>
<dbReference type="Gene3D" id="3.90.1150.10">
    <property type="entry name" value="Aspartate Aminotransferase, domain 1"/>
    <property type="match status" value="1"/>
</dbReference>
<dbReference type="NCBIfam" id="NF004714">
    <property type="entry name" value="PRK06058.1"/>
    <property type="match status" value="1"/>
</dbReference>
<dbReference type="PROSITE" id="PS00600">
    <property type="entry name" value="AA_TRANSFER_CLASS_3"/>
    <property type="match status" value="1"/>
</dbReference>
<dbReference type="KEGG" id="cphy:B5808_07620"/>
<comment type="cofactor">
    <cofactor evidence="2">
        <name>pyridoxal 5'-phosphate</name>
        <dbReference type="ChEBI" id="CHEBI:597326"/>
    </cofactor>
</comment>
<evidence type="ECO:0000313" key="17">
    <source>
        <dbReference type="EMBL" id="ARJ05087.1"/>
    </source>
</evidence>
<keyword evidence="8" id="KW-0808">Transferase</keyword>
<dbReference type="InterPro" id="IPR004632">
    <property type="entry name" value="4NH2But_aminotransferase_bac"/>
</dbReference>